<dbReference type="SUPFAM" id="SSF53098">
    <property type="entry name" value="Ribonuclease H-like"/>
    <property type="match status" value="1"/>
</dbReference>
<proteinExistence type="predicted"/>
<keyword evidence="1" id="KW-0472">Membrane</keyword>
<evidence type="ECO:0008006" key="4">
    <source>
        <dbReference type="Google" id="ProtNLM"/>
    </source>
</evidence>
<sequence length="117" mass="13753">MLDQRALDRARTMDGKLLLVTNMVDHDPWEIVKRYRSLANIERGFRALKSDSEIALVYHRLPDRIRAHVLIGFLALVLYRVLRMRLKASDHPLSPTRALDIARKIQFHQVLLTRRET</sequence>
<evidence type="ECO:0000313" key="2">
    <source>
        <dbReference type="EMBL" id="PMR78715.1"/>
    </source>
</evidence>
<comment type="caution">
    <text evidence="2">The sequence shown here is derived from an EMBL/GenBank/DDBJ whole genome shotgun (WGS) entry which is preliminary data.</text>
</comment>
<organism evidence="2 3">
    <name type="scientific">Billgrantia endophytica</name>
    <dbReference type="NCBI Taxonomy" id="2033802"/>
    <lineage>
        <taxon>Bacteria</taxon>
        <taxon>Pseudomonadati</taxon>
        <taxon>Pseudomonadota</taxon>
        <taxon>Gammaproteobacteria</taxon>
        <taxon>Oceanospirillales</taxon>
        <taxon>Halomonadaceae</taxon>
        <taxon>Billgrantia</taxon>
    </lineage>
</organism>
<dbReference type="EMBL" id="PNRF01000001">
    <property type="protein sequence ID" value="PMR78715.1"/>
    <property type="molecule type" value="Genomic_DNA"/>
</dbReference>
<keyword evidence="1" id="KW-0812">Transmembrane</keyword>
<evidence type="ECO:0000256" key="1">
    <source>
        <dbReference type="SAM" id="Phobius"/>
    </source>
</evidence>
<dbReference type="NCBIfam" id="NF033559">
    <property type="entry name" value="transpos_IS1634"/>
    <property type="match status" value="1"/>
</dbReference>
<evidence type="ECO:0000313" key="3">
    <source>
        <dbReference type="Proteomes" id="UP000235803"/>
    </source>
</evidence>
<dbReference type="InterPro" id="IPR047654">
    <property type="entry name" value="IS1634_transpos"/>
</dbReference>
<gene>
    <name evidence="2" type="ORF">C1H69_00100</name>
</gene>
<dbReference type="Proteomes" id="UP000235803">
    <property type="component" value="Unassembled WGS sequence"/>
</dbReference>
<dbReference type="InterPro" id="IPR012337">
    <property type="entry name" value="RNaseH-like_sf"/>
</dbReference>
<protein>
    <recommendedName>
        <fullName evidence="4">Transposase IS4-like domain-containing protein</fullName>
    </recommendedName>
</protein>
<reference evidence="2 3" key="1">
    <citation type="submission" date="2018-01" db="EMBL/GenBank/DDBJ databases">
        <title>Halomonas endophytica sp. nov., isolated from storage liquid in the stems of Populus euphratica.</title>
        <authorList>
            <person name="Chen C."/>
        </authorList>
    </citation>
    <scope>NUCLEOTIDE SEQUENCE [LARGE SCALE GENOMIC DNA]</scope>
    <source>
        <strain evidence="2 3">MC28</strain>
    </source>
</reference>
<dbReference type="PANTHER" id="PTHR34614">
    <property type="match status" value="1"/>
</dbReference>
<dbReference type="AlphaFoldDB" id="A0A2N7UEB1"/>
<feature type="transmembrane region" description="Helical" evidence="1">
    <location>
        <begin position="65"/>
        <end position="82"/>
    </location>
</feature>
<name>A0A2N7UEB1_9GAMM</name>
<keyword evidence="3" id="KW-1185">Reference proteome</keyword>
<accession>A0A2N7UEB1</accession>
<dbReference type="PANTHER" id="PTHR34614:SF2">
    <property type="entry name" value="TRANSPOSASE IS4-LIKE DOMAIN-CONTAINING PROTEIN"/>
    <property type="match status" value="1"/>
</dbReference>
<keyword evidence="1" id="KW-1133">Transmembrane helix</keyword>